<dbReference type="PANTHER" id="PTHR10894:SF0">
    <property type="entry name" value="NUCLEOLAR PROTEIN 56"/>
    <property type="match status" value="1"/>
</dbReference>
<dbReference type="GO" id="GO:0031428">
    <property type="term" value="C:box C/D methylation guide snoRNP complex"/>
    <property type="evidence" value="ECO:0007669"/>
    <property type="project" value="InterPro"/>
</dbReference>
<proteinExistence type="inferred from homology"/>
<reference evidence="3 5" key="1">
    <citation type="submission" date="2018-10" db="EMBL/GenBank/DDBJ databases">
        <title>Co-occurring genomic capacity for anaerobic methane metabolism and dissimilatory sulfite reduction discovered in the Korarchaeota.</title>
        <authorList>
            <person name="Mckay L.J."/>
            <person name="Dlakic M."/>
            <person name="Fields M.W."/>
            <person name="Delmont T.O."/>
            <person name="Eren A.M."/>
            <person name="Jay Z.J."/>
            <person name="Klingelsmith K.B."/>
            <person name="Rusch D.B."/>
            <person name="Inskeep W.P."/>
        </authorList>
    </citation>
    <scope>NUCLEOTIDE SEQUENCE [LARGE SCALE GENOMIC DNA]</scope>
    <source>
        <strain evidence="3 5">MDKW</strain>
    </source>
</reference>
<evidence type="ECO:0000313" key="3">
    <source>
        <dbReference type="EMBL" id="RSN76167.1"/>
    </source>
</evidence>
<evidence type="ECO:0000256" key="1">
    <source>
        <dbReference type="ARBA" id="ARBA00009211"/>
    </source>
</evidence>
<dbReference type="PANTHER" id="PTHR10894">
    <property type="entry name" value="NUCLEOLAR PROTEIN 5 NUCLEOLAR PROTEIN NOP5 NOP58"/>
    <property type="match status" value="1"/>
</dbReference>
<dbReference type="EMBL" id="RCOS01000062">
    <property type="protein sequence ID" value="RSN76167.1"/>
    <property type="molecule type" value="Genomic_DNA"/>
</dbReference>
<organism evidence="3 5">
    <name type="scientific">Candidatus Methanodesulfokora washburnensis</name>
    <dbReference type="NCBI Taxonomy" id="2478471"/>
    <lineage>
        <taxon>Archaea</taxon>
        <taxon>Thermoproteota</taxon>
        <taxon>Candidatus Korarchaeia</taxon>
        <taxon>Candidatus Korarchaeia incertae sedis</taxon>
        <taxon>Candidatus Methanodesulfokora</taxon>
    </lineage>
</organism>
<reference evidence="4 6" key="2">
    <citation type="journal article" date="2019" name="Nat. Microbiol.">
        <title>Wide diversity of methane and short-chain alkane metabolisms in uncultured archaea.</title>
        <authorList>
            <person name="Borrel G."/>
            <person name="Adam P.S."/>
            <person name="McKay L.J."/>
            <person name="Chen L.X."/>
            <person name="Sierra-Garcia I.N."/>
            <person name="Sieber C.M."/>
            <person name="Letourneur Q."/>
            <person name="Ghozlane A."/>
            <person name="Andersen G.L."/>
            <person name="Li W.J."/>
            <person name="Hallam S.J."/>
            <person name="Muyzer G."/>
            <person name="de Oliveira V.M."/>
            <person name="Inskeep W.P."/>
            <person name="Banfield J.F."/>
            <person name="Gribaldo S."/>
        </authorList>
    </citation>
    <scope>NUCLEOTIDE SEQUENCE [LARGE SCALE GENOMIC DNA]</scope>
    <source>
        <strain evidence="4">NM4</strain>
    </source>
</reference>
<dbReference type="SMART" id="SM00931">
    <property type="entry name" value="NOSIC"/>
    <property type="match status" value="1"/>
</dbReference>
<evidence type="ECO:0000313" key="5">
    <source>
        <dbReference type="Proteomes" id="UP000277582"/>
    </source>
</evidence>
<sequence length="374" mass="41851">MDLFLSITPVGICMLDERGELIDFSRFPDDPEDAAKRLHSIRSGEIVDELRDLISRWIKNIDTLYLESSSLRDVILGEFPGINTKVAPNMDPFVVLRRKKREIMSIISGKEKEELRNLLVDISLSLARMQIKKELSRKDLLVMKAVDYLDHLNKSLNILMPAVREWFSIYMPELDSIVEDHELFVRAAMAIAGDGGKDDLLRAGLPDEVVSRLSEAMKKTLGIGVKGEIRDVISVLNELFETRERVERYIEGLMREIAPNLSDVAGPLLGARLITMAGGLDKLAQLPASTIQILGAHKAIFLHMTKGTKPPKHGILFQAKEVRSAPKKLRGKIARLLATKISIAARVDAYGSDRSIGKKLREEIDERLAKLRGG</sequence>
<dbReference type="InterPro" id="IPR002687">
    <property type="entry name" value="Nop_dom"/>
</dbReference>
<evidence type="ECO:0000313" key="4">
    <source>
        <dbReference type="EMBL" id="RZN62679.1"/>
    </source>
</evidence>
<dbReference type="OrthoDB" id="11877at2157"/>
<gene>
    <name evidence="3" type="ORF">D6D85_04230</name>
    <name evidence="4" type="ORF">EF810_02155</name>
</gene>
<dbReference type="RefSeq" id="WP_125670790.1">
    <property type="nucleotide sequence ID" value="NZ_RCOS01000062.1"/>
</dbReference>
<dbReference type="InterPro" id="IPR047099">
    <property type="entry name" value="Nop5_N_sf"/>
</dbReference>
<dbReference type="Gene3D" id="3.30.420.220">
    <property type="match status" value="1"/>
</dbReference>
<evidence type="ECO:0000259" key="2">
    <source>
        <dbReference type="PROSITE" id="PS51358"/>
    </source>
</evidence>
<dbReference type="InterPro" id="IPR042239">
    <property type="entry name" value="Nop_C"/>
</dbReference>
<dbReference type="InterPro" id="IPR029012">
    <property type="entry name" value="Helix_hairpin_bin_sf"/>
</dbReference>
<name>A0A429GR78_9CREN</name>
<evidence type="ECO:0000313" key="6">
    <source>
        <dbReference type="Proteomes" id="UP000316217"/>
    </source>
</evidence>
<feature type="domain" description="Nop" evidence="2">
    <location>
        <begin position="257"/>
        <end position="373"/>
    </location>
</feature>
<dbReference type="Proteomes" id="UP000316217">
    <property type="component" value="Unassembled WGS sequence"/>
</dbReference>
<dbReference type="InterPro" id="IPR036070">
    <property type="entry name" value="Nop_dom_sf"/>
</dbReference>
<dbReference type="Gene3D" id="1.10.246.90">
    <property type="entry name" value="Nop domain"/>
    <property type="match status" value="1"/>
</dbReference>
<dbReference type="InterPro" id="IPR012976">
    <property type="entry name" value="NOSIC"/>
</dbReference>
<protein>
    <recommendedName>
        <fullName evidence="2">Nop domain-containing protein</fullName>
    </recommendedName>
</protein>
<dbReference type="GO" id="GO:0030515">
    <property type="term" value="F:snoRNA binding"/>
    <property type="evidence" value="ECO:0007669"/>
    <property type="project" value="InterPro"/>
</dbReference>
<dbReference type="SUPFAM" id="SSF89124">
    <property type="entry name" value="Nop domain"/>
    <property type="match status" value="1"/>
</dbReference>
<keyword evidence="5" id="KW-1185">Reference proteome</keyword>
<dbReference type="InterPro" id="IPR048896">
    <property type="entry name" value="Nop5_56-rel_N"/>
</dbReference>
<dbReference type="Pfam" id="PF01798">
    <property type="entry name" value="Nop"/>
    <property type="match status" value="1"/>
</dbReference>
<accession>A0A429GR78</accession>
<dbReference type="Pfam" id="PF21572">
    <property type="entry name" value="Nop5_56-rel_N_Arc"/>
    <property type="match status" value="1"/>
</dbReference>
<dbReference type="PROSITE" id="PS51358">
    <property type="entry name" value="NOP"/>
    <property type="match status" value="1"/>
</dbReference>
<dbReference type="Gene3D" id="1.10.150.460">
    <property type="match status" value="1"/>
</dbReference>
<comment type="caution">
    <text evidence="3">The sequence shown here is derived from an EMBL/GenBank/DDBJ whole genome shotgun (WGS) entry which is preliminary data.</text>
</comment>
<dbReference type="AlphaFoldDB" id="A0A429GR78"/>
<dbReference type="Gene3D" id="1.10.287.660">
    <property type="entry name" value="Helix hairpin bin"/>
    <property type="match status" value="1"/>
</dbReference>
<comment type="similarity">
    <text evidence="1">Belongs to the NOP5/NOP56 family.</text>
</comment>
<dbReference type="EMBL" id="RXII01000039">
    <property type="protein sequence ID" value="RZN62679.1"/>
    <property type="molecule type" value="Genomic_DNA"/>
</dbReference>
<dbReference type="Proteomes" id="UP000277582">
    <property type="component" value="Unassembled WGS sequence"/>
</dbReference>
<dbReference type="InterPro" id="IPR045056">
    <property type="entry name" value="Nop56/Nop58"/>
</dbReference>